<dbReference type="Gene3D" id="3.40.50.150">
    <property type="entry name" value="Vaccinia Virus protein VP39"/>
    <property type="match status" value="1"/>
</dbReference>
<dbReference type="AlphaFoldDB" id="A0A518EKC3"/>
<name>A0A518EKC3_9BACT</name>
<reference evidence="1 2" key="1">
    <citation type="submission" date="2019-02" db="EMBL/GenBank/DDBJ databases">
        <title>Deep-cultivation of Planctomycetes and their phenomic and genomic characterization uncovers novel biology.</title>
        <authorList>
            <person name="Wiegand S."/>
            <person name="Jogler M."/>
            <person name="Boedeker C."/>
            <person name="Pinto D."/>
            <person name="Vollmers J."/>
            <person name="Rivas-Marin E."/>
            <person name="Kohn T."/>
            <person name="Peeters S.H."/>
            <person name="Heuer A."/>
            <person name="Rast P."/>
            <person name="Oberbeckmann S."/>
            <person name="Bunk B."/>
            <person name="Jeske O."/>
            <person name="Meyerdierks A."/>
            <person name="Storesund J.E."/>
            <person name="Kallscheuer N."/>
            <person name="Luecker S."/>
            <person name="Lage O.M."/>
            <person name="Pohl T."/>
            <person name="Merkel B.J."/>
            <person name="Hornburger P."/>
            <person name="Mueller R.-W."/>
            <person name="Bruemmer F."/>
            <person name="Labrenz M."/>
            <person name="Spormann A.M."/>
            <person name="Op den Camp H."/>
            <person name="Overmann J."/>
            <person name="Amann R."/>
            <person name="Jetten M.S.M."/>
            <person name="Mascher T."/>
            <person name="Medema M.H."/>
            <person name="Devos D.P."/>
            <person name="Kaster A.-K."/>
            <person name="Ovreas L."/>
            <person name="Rohde M."/>
            <person name="Galperin M.Y."/>
            <person name="Jogler C."/>
        </authorList>
    </citation>
    <scope>NUCLEOTIDE SEQUENCE [LARGE SCALE GENOMIC DNA]</scope>
    <source>
        <strain evidence="1 2">Poly30</strain>
    </source>
</reference>
<protein>
    <submittedName>
        <fullName evidence="1">Release factor glutamine methyltransferase</fullName>
    </submittedName>
</protein>
<dbReference type="OrthoDB" id="264333at2"/>
<dbReference type="InterPro" id="IPR029063">
    <property type="entry name" value="SAM-dependent_MTases_sf"/>
</dbReference>
<proteinExistence type="predicted"/>
<dbReference type="Pfam" id="PF10294">
    <property type="entry name" value="Methyltransf_16"/>
    <property type="match status" value="1"/>
</dbReference>
<accession>A0A518EKC3</accession>
<dbReference type="CDD" id="cd02440">
    <property type="entry name" value="AdoMet_MTases"/>
    <property type="match status" value="1"/>
</dbReference>
<keyword evidence="1" id="KW-0489">Methyltransferase</keyword>
<dbReference type="Proteomes" id="UP000320390">
    <property type="component" value="Chromosome"/>
</dbReference>
<keyword evidence="2" id="KW-1185">Reference proteome</keyword>
<sequence>MPAPSARPEPDLPPIEGGWELHALAGSEDPELAALSFWGPARPDQLYHLDATPAATEFHDSMPYWAWLWDSAPRMVRALERRGVQGRVLEVGAGIGAVGVALAARSKGRVQATVTDYDPLSIAAMRANAARHHQSADSVQTLDWRAPAELPGGPFPTIVGCEVIYDPKSHGALLDVFQRFLEPGGRVYLADPGRDRVPQFLKRARSRGFSTTLESADGQIAEPVRGAFRILVLRA</sequence>
<evidence type="ECO:0000313" key="1">
    <source>
        <dbReference type="EMBL" id="QDV04542.1"/>
    </source>
</evidence>
<organism evidence="1 2">
    <name type="scientific">Saltatorellus ferox</name>
    <dbReference type="NCBI Taxonomy" id="2528018"/>
    <lineage>
        <taxon>Bacteria</taxon>
        <taxon>Pseudomonadati</taxon>
        <taxon>Planctomycetota</taxon>
        <taxon>Planctomycetia</taxon>
        <taxon>Planctomycetia incertae sedis</taxon>
        <taxon>Saltatorellus</taxon>
    </lineage>
</organism>
<dbReference type="GO" id="GO:0008168">
    <property type="term" value="F:methyltransferase activity"/>
    <property type="evidence" value="ECO:0007669"/>
    <property type="project" value="UniProtKB-KW"/>
</dbReference>
<evidence type="ECO:0000313" key="2">
    <source>
        <dbReference type="Proteomes" id="UP000320390"/>
    </source>
</evidence>
<dbReference type="RefSeq" id="WP_145193996.1">
    <property type="nucleotide sequence ID" value="NZ_CP036434.1"/>
</dbReference>
<dbReference type="GO" id="GO:0032259">
    <property type="term" value="P:methylation"/>
    <property type="evidence" value="ECO:0007669"/>
    <property type="project" value="UniProtKB-KW"/>
</dbReference>
<dbReference type="InterPro" id="IPR019410">
    <property type="entry name" value="Methyltransf_16"/>
</dbReference>
<dbReference type="PANTHER" id="PTHR14614">
    <property type="entry name" value="HEPATOCELLULAR CARCINOMA-ASSOCIATED ANTIGEN"/>
    <property type="match status" value="1"/>
</dbReference>
<gene>
    <name evidence="1" type="primary">prmC_1</name>
    <name evidence="1" type="ORF">Poly30_00330</name>
</gene>
<dbReference type="SUPFAM" id="SSF53335">
    <property type="entry name" value="S-adenosyl-L-methionine-dependent methyltransferases"/>
    <property type="match status" value="1"/>
</dbReference>
<dbReference type="EMBL" id="CP036434">
    <property type="protein sequence ID" value="QDV04542.1"/>
    <property type="molecule type" value="Genomic_DNA"/>
</dbReference>
<keyword evidence="1" id="KW-0808">Transferase</keyword>